<feature type="transmembrane region" description="Helical" evidence="5">
    <location>
        <begin position="377"/>
        <end position="398"/>
    </location>
</feature>
<accession>A0A2U2PIU8</accession>
<feature type="transmembrane region" description="Helical" evidence="5">
    <location>
        <begin position="100"/>
        <end position="117"/>
    </location>
</feature>
<proteinExistence type="inferred from homology"/>
<dbReference type="InterPro" id="IPR001927">
    <property type="entry name" value="Na/Gal_symport"/>
</dbReference>
<sequence>MHSSNNNSSVSDILADKGVPKRQKLSVTEKIGYSLGDLAANLIFQTLMAFLAFFYTDIYKIPPASASLIMLIGGVVGACFNLAMGAIADRTNTRWGKFRPWVLWTAVPFGIISLLAFSTPGFNEGGKIAYAFITYFLLVIVYSANNLPYSALSGVLTGDMKERNSLASYRFVAVMIAQFTIQVLLLPLALSLGGGDKASGFEKVMLVFAVTGVICFIITFLTTRERIAPPKEQKTPLKQDLADLGANKPWIIMLVLTILVFTTLATKGGMNIFYFKYYLTEASQVEFLDIVGFNSIISGLSNIFPPHAFEEFTKPGSAPYAVASFTSAFSTISMILGIFLSKPLADRFGKRNIYGCFLALSAICLIAISFYSNAAVVAVFVTQIIHGFLYGITIPLLWAMIADVADYSEWKNNRRATAIVFSAMIFGLKVGLSVGGALSAWLLGIFGYVPDVAVQAESATNGIRMLISTIPGLIFIAGAILLFWYPISKETELQIEKDLRERRESGSEIRTEIVE</sequence>
<dbReference type="InterPro" id="IPR020846">
    <property type="entry name" value="MFS_dom"/>
</dbReference>
<feature type="domain" description="Major facilitator superfamily (MFS) profile" evidence="6">
    <location>
        <begin position="278"/>
        <end position="515"/>
    </location>
</feature>
<feature type="transmembrane region" description="Helical" evidence="5">
    <location>
        <begin position="68"/>
        <end position="88"/>
    </location>
</feature>
<organism evidence="7 8">
    <name type="scientific">Pararcticibacter amylolyticus</name>
    <dbReference type="NCBI Taxonomy" id="2173175"/>
    <lineage>
        <taxon>Bacteria</taxon>
        <taxon>Pseudomonadati</taxon>
        <taxon>Bacteroidota</taxon>
        <taxon>Sphingobacteriia</taxon>
        <taxon>Sphingobacteriales</taxon>
        <taxon>Sphingobacteriaceae</taxon>
        <taxon>Pararcticibacter</taxon>
    </lineage>
</organism>
<comment type="caution">
    <text evidence="7">The sequence shown here is derived from an EMBL/GenBank/DDBJ whole genome shotgun (WGS) entry which is preliminary data.</text>
</comment>
<keyword evidence="8" id="KW-1185">Reference proteome</keyword>
<name>A0A2U2PIU8_9SPHI</name>
<dbReference type="PROSITE" id="PS50850">
    <property type="entry name" value="MFS"/>
    <property type="match status" value="1"/>
</dbReference>
<evidence type="ECO:0000259" key="6">
    <source>
        <dbReference type="PROSITE" id="PS50850"/>
    </source>
</evidence>
<feature type="transmembrane region" description="Helical" evidence="5">
    <location>
        <begin position="463"/>
        <end position="485"/>
    </location>
</feature>
<dbReference type="EMBL" id="QEAS01000005">
    <property type="protein sequence ID" value="PWG81336.1"/>
    <property type="molecule type" value="Genomic_DNA"/>
</dbReference>
<feature type="transmembrane region" description="Helical" evidence="5">
    <location>
        <begin position="129"/>
        <end position="149"/>
    </location>
</feature>
<feature type="transmembrane region" description="Helical" evidence="5">
    <location>
        <begin position="38"/>
        <end position="56"/>
    </location>
</feature>
<evidence type="ECO:0000256" key="2">
    <source>
        <dbReference type="ARBA" id="ARBA00022692"/>
    </source>
</evidence>
<feature type="transmembrane region" description="Helical" evidence="5">
    <location>
        <begin position="352"/>
        <end position="371"/>
    </location>
</feature>
<feature type="transmembrane region" description="Helical" evidence="5">
    <location>
        <begin position="250"/>
        <end position="275"/>
    </location>
</feature>
<dbReference type="SUPFAM" id="SSF103473">
    <property type="entry name" value="MFS general substrate transporter"/>
    <property type="match status" value="1"/>
</dbReference>
<comment type="similarity">
    <text evidence="1">Belongs to the sodium:galactoside symporter (TC 2.A.2) family.</text>
</comment>
<dbReference type="Pfam" id="PF13347">
    <property type="entry name" value="MFS_2"/>
    <property type="match status" value="2"/>
</dbReference>
<keyword evidence="3 5" id="KW-1133">Transmembrane helix</keyword>
<dbReference type="InterPro" id="IPR036259">
    <property type="entry name" value="MFS_trans_sf"/>
</dbReference>
<feature type="transmembrane region" description="Helical" evidence="5">
    <location>
        <begin position="204"/>
        <end position="222"/>
    </location>
</feature>
<dbReference type="GO" id="GO:0008643">
    <property type="term" value="P:carbohydrate transport"/>
    <property type="evidence" value="ECO:0007669"/>
    <property type="project" value="InterPro"/>
</dbReference>
<evidence type="ECO:0000313" key="8">
    <source>
        <dbReference type="Proteomes" id="UP000245647"/>
    </source>
</evidence>
<evidence type="ECO:0000256" key="4">
    <source>
        <dbReference type="ARBA" id="ARBA00023136"/>
    </source>
</evidence>
<evidence type="ECO:0000313" key="7">
    <source>
        <dbReference type="EMBL" id="PWG81336.1"/>
    </source>
</evidence>
<dbReference type="PANTHER" id="PTHR11328">
    <property type="entry name" value="MAJOR FACILITATOR SUPERFAMILY DOMAIN-CONTAINING PROTEIN"/>
    <property type="match status" value="1"/>
</dbReference>
<keyword evidence="2 5" id="KW-0812">Transmembrane</keyword>
<keyword evidence="4 5" id="KW-0472">Membrane</keyword>
<feature type="transmembrane region" description="Helical" evidence="5">
    <location>
        <begin position="317"/>
        <end position="340"/>
    </location>
</feature>
<dbReference type="GO" id="GO:0015293">
    <property type="term" value="F:symporter activity"/>
    <property type="evidence" value="ECO:0007669"/>
    <property type="project" value="InterPro"/>
</dbReference>
<dbReference type="RefSeq" id="WP_109415278.1">
    <property type="nucleotide sequence ID" value="NZ_QEAS01000005.1"/>
</dbReference>
<protein>
    <submittedName>
        <fullName evidence="7">MFS transporter</fullName>
    </submittedName>
</protein>
<dbReference type="NCBIfam" id="TIGR00792">
    <property type="entry name" value="gph"/>
    <property type="match status" value="1"/>
</dbReference>
<dbReference type="AlphaFoldDB" id="A0A2U2PIU8"/>
<evidence type="ECO:0000256" key="1">
    <source>
        <dbReference type="ARBA" id="ARBA00009617"/>
    </source>
</evidence>
<dbReference type="GO" id="GO:0006814">
    <property type="term" value="P:sodium ion transport"/>
    <property type="evidence" value="ECO:0007669"/>
    <property type="project" value="InterPro"/>
</dbReference>
<feature type="transmembrane region" description="Helical" evidence="5">
    <location>
        <begin position="169"/>
        <end position="192"/>
    </location>
</feature>
<dbReference type="CDD" id="cd17332">
    <property type="entry name" value="MFS_MelB_like"/>
    <property type="match status" value="1"/>
</dbReference>
<gene>
    <name evidence="7" type="ORF">DDR33_08180</name>
</gene>
<dbReference type="Gene3D" id="1.20.1250.20">
    <property type="entry name" value="MFS general substrate transporter like domains"/>
    <property type="match status" value="2"/>
</dbReference>
<feature type="transmembrane region" description="Helical" evidence="5">
    <location>
        <begin position="419"/>
        <end position="443"/>
    </location>
</feature>
<evidence type="ECO:0000256" key="5">
    <source>
        <dbReference type="SAM" id="Phobius"/>
    </source>
</evidence>
<dbReference type="GO" id="GO:0005886">
    <property type="term" value="C:plasma membrane"/>
    <property type="evidence" value="ECO:0007669"/>
    <property type="project" value="TreeGrafter"/>
</dbReference>
<evidence type="ECO:0000256" key="3">
    <source>
        <dbReference type="ARBA" id="ARBA00022989"/>
    </source>
</evidence>
<dbReference type="OrthoDB" id="9764596at2"/>
<dbReference type="PANTHER" id="PTHR11328:SF24">
    <property type="entry name" value="MAJOR FACILITATOR SUPERFAMILY (MFS) PROFILE DOMAIN-CONTAINING PROTEIN"/>
    <property type="match status" value="1"/>
</dbReference>
<dbReference type="Proteomes" id="UP000245647">
    <property type="component" value="Unassembled WGS sequence"/>
</dbReference>
<dbReference type="InterPro" id="IPR039672">
    <property type="entry name" value="MFS_2"/>
</dbReference>
<reference evidence="7 8" key="1">
    <citation type="submission" date="2018-04" db="EMBL/GenBank/DDBJ databases">
        <title>Pedobacter chongqingensis sp. nov., isolated from a rottenly hemp rope.</title>
        <authorList>
            <person name="Cai Y."/>
        </authorList>
    </citation>
    <scope>NUCLEOTIDE SEQUENCE [LARGE SCALE GENOMIC DNA]</scope>
    <source>
        <strain evidence="7 8">FJ4-8</strain>
    </source>
</reference>